<dbReference type="AlphaFoldDB" id="A0A2U8W1D6"/>
<proteinExistence type="predicted"/>
<evidence type="ECO:0000313" key="2">
    <source>
        <dbReference type="EMBL" id="AWN39458.1"/>
    </source>
</evidence>
<dbReference type="OrthoDB" id="8003415at2"/>
<keyword evidence="1" id="KW-0732">Signal</keyword>
<evidence type="ECO:0000313" key="3">
    <source>
        <dbReference type="Proteomes" id="UP000245926"/>
    </source>
</evidence>
<accession>A0A2U8W1D6</accession>
<sequence>MLKTLALTAALITAGIGGALAQTTFMAWGHDFDLSPFHATEMQVATATERGTGKSFNVVKLKNGHMMAVVGIDRMSGAPAATADTDMIN</sequence>
<feature type="chain" id="PRO_5015913308" evidence="1">
    <location>
        <begin position="22"/>
        <end position="89"/>
    </location>
</feature>
<dbReference type="KEGG" id="mets:DK389_01495"/>
<dbReference type="EMBL" id="CP029550">
    <property type="protein sequence ID" value="AWN39458.1"/>
    <property type="molecule type" value="Genomic_DNA"/>
</dbReference>
<keyword evidence="3" id="KW-1185">Reference proteome</keyword>
<feature type="signal peptide" evidence="1">
    <location>
        <begin position="1"/>
        <end position="21"/>
    </location>
</feature>
<reference evidence="3" key="1">
    <citation type="submission" date="2018-05" db="EMBL/GenBank/DDBJ databases">
        <title>Complete Genome Sequence of Methylobacterium sp. 17SD2-17.</title>
        <authorList>
            <person name="Srinivasan S."/>
        </authorList>
    </citation>
    <scope>NUCLEOTIDE SEQUENCE [LARGE SCALE GENOMIC DNA]</scope>
    <source>
        <strain evidence="3">17SD2-17</strain>
    </source>
</reference>
<dbReference type="RefSeq" id="WP_109887049.1">
    <property type="nucleotide sequence ID" value="NZ_CP029550.1"/>
</dbReference>
<organism evidence="2 3">
    <name type="scientific">Methylobacterium durans</name>
    <dbReference type="NCBI Taxonomy" id="2202825"/>
    <lineage>
        <taxon>Bacteria</taxon>
        <taxon>Pseudomonadati</taxon>
        <taxon>Pseudomonadota</taxon>
        <taxon>Alphaproteobacteria</taxon>
        <taxon>Hyphomicrobiales</taxon>
        <taxon>Methylobacteriaceae</taxon>
        <taxon>Methylobacterium</taxon>
    </lineage>
</organism>
<name>A0A2U8W1D6_9HYPH</name>
<evidence type="ECO:0000256" key="1">
    <source>
        <dbReference type="SAM" id="SignalP"/>
    </source>
</evidence>
<protein>
    <submittedName>
        <fullName evidence="2">Uncharacterized protein</fullName>
    </submittedName>
</protein>
<gene>
    <name evidence="2" type="ORF">DK389_01495</name>
</gene>
<dbReference type="Proteomes" id="UP000245926">
    <property type="component" value="Chromosome"/>
</dbReference>